<comment type="similarity">
    <text evidence="2 8">Belongs to the glycosyl hydrolase 28 family.</text>
</comment>
<dbReference type="Pfam" id="PF00295">
    <property type="entry name" value="Glyco_hydro_28"/>
    <property type="match status" value="2"/>
</dbReference>
<dbReference type="GO" id="GO:0004650">
    <property type="term" value="F:polygalacturonase activity"/>
    <property type="evidence" value="ECO:0007669"/>
    <property type="project" value="UniProtKB-EC"/>
</dbReference>
<evidence type="ECO:0000256" key="3">
    <source>
        <dbReference type="ARBA" id="ARBA00022512"/>
    </source>
</evidence>
<dbReference type="AlphaFoldDB" id="A0A2P6R7Q7"/>
<dbReference type="EC" id="3.2.1.15" evidence="9"/>
<name>A0A2P6R7Q7_ROSCH</name>
<dbReference type="EMBL" id="PDCK01000041">
    <property type="protein sequence ID" value="PRQ42470.1"/>
    <property type="molecule type" value="Genomic_DNA"/>
</dbReference>
<dbReference type="Gramene" id="PRQ42470">
    <property type="protein sequence ID" value="PRQ42470"/>
    <property type="gene ID" value="RchiOBHm_Chr3g0457981"/>
</dbReference>
<evidence type="ECO:0000256" key="8">
    <source>
        <dbReference type="RuleBase" id="RU361169"/>
    </source>
</evidence>
<dbReference type="Proteomes" id="UP000238479">
    <property type="component" value="Chromosome 3"/>
</dbReference>
<dbReference type="OMA" id="PLFHFRF"/>
<accession>A0A2P6R7Q7</accession>
<proteinExistence type="inferred from homology"/>
<evidence type="ECO:0000313" key="9">
    <source>
        <dbReference type="EMBL" id="PRQ42470.1"/>
    </source>
</evidence>
<dbReference type="SMART" id="SM00710">
    <property type="entry name" value="PbH1"/>
    <property type="match status" value="6"/>
</dbReference>
<keyword evidence="4" id="KW-0964">Secreted</keyword>
<dbReference type="SUPFAM" id="SSF51126">
    <property type="entry name" value="Pectin lyase-like"/>
    <property type="match status" value="1"/>
</dbReference>
<comment type="caution">
    <text evidence="9">The sequence shown here is derived from an EMBL/GenBank/DDBJ whole genome shotgun (WGS) entry which is preliminary data.</text>
</comment>
<dbReference type="GO" id="GO:0071555">
    <property type="term" value="P:cell wall organization"/>
    <property type="evidence" value="ECO:0007669"/>
    <property type="project" value="UniProtKB-KW"/>
</dbReference>
<evidence type="ECO:0000256" key="4">
    <source>
        <dbReference type="ARBA" id="ARBA00022525"/>
    </source>
</evidence>
<dbReference type="InterPro" id="IPR006626">
    <property type="entry name" value="PbH1"/>
</dbReference>
<dbReference type="PANTHER" id="PTHR31375">
    <property type="match status" value="1"/>
</dbReference>
<dbReference type="Gene3D" id="2.160.20.10">
    <property type="entry name" value="Single-stranded right-handed beta-helix, Pectin lyase-like"/>
    <property type="match status" value="1"/>
</dbReference>
<evidence type="ECO:0000256" key="2">
    <source>
        <dbReference type="ARBA" id="ARBA00008834"/>
    </source>
</evidence>
<protein>
    <submittedName>
        <fullName evidence="9">Putative polygalacturonase</fullName>
        <ecNumber evidence="9">3.2.1.15</ecNumber>
    </submittedName>
</protein>
<evidence type="ECO:0000313" key="10">
    <source>
        <dbReference type="Proteomes" id="UP000238479"/>
    </source>
</evidence>
<organism evidence="9 10">
    <name type="scientific">Rosa chinensis</name>
    <name type="common">China rose</name>
    <dbReference type="NCBI Taxonomy" id="74649"/>
    <lineage>
        <taxon>Eukaryota</taxon>
        <taxon>Viridiplantae</taxon>
        <taxon>Streptophyta</taxon>
        <taxon>Embryophyta</taxon>
        <taxon>Tracheophyta</taxon>
        <taxon>Spermatophyta</taxon>
        <taxon>Magnoliopsida</taxon>
        <taxon>eudicotyledons</taxon>
        <taxon>Gunneridae</taxon>
        <taxon>Pentapetalae</taxon>
        <taxon>rosids</taxon>
        <taxon>fabids</taxon>
        <taxon>Rosales</taxon>
        <taxon>Rosaceae</taxon>
        <taxon>Rosoideae</taxon>
        <taxon>Rosoideae incertae sedis</taxon>
        <taxon>Rosa</taxon>
    </lineage>
</organism>
<comment type="subcellular location">
    <subcellularLocation>
        <location evidence="1">Secreted</location>
        <location evidence="1">Cell wall</location>
    </subcellularLocation>
</comment>
<keyword evidence="7" id="KW-0961">Cell wall biogenesis/degradation</keyword>
<dbReference type="InterPro" id="IPR012334">
    <property type="entry name" value="Pectin_lyas_fold"/>
</dbReference>
<sequence>MLINFVLTQIFNFFFCFLFLPIHGRLHYTSSLSLSQISVPPSPAPTAAVIPSYNGSSALGTTVFNVRTFGAVGDGVTDDTKAFKMAWDSACQTEDSEVLVPKGHSFMLQSTIFTGPCKSGLKLQVELYSIDGTLVPPNGPDSWPKNISKRQWLVFYRINGMSMQGGGVIDGRGEKWWNLPCKPHKVRKPCLLLLVLITILPNSVEEISSSGRGLPRITESVSGINGTTMPGPCDSPAAVRFFMCSNLKLQGLKIKNSPQFHCKFDNCQNVFIESLTINSPALSPNTDGIHIQNTNNVKIYNSLVSNGDDCVSIGTGSYNMEIRNITCGPSHGISLGIGNSRACVSNITVRDSIIKHSDNGVRIKTWQGGSGSVSSITFHNIHMDTVRNPIVLDQYYCLTKHCPNQTSAVHISNILFTNIRGTYDVRSPPMHFACSDSMPCTNLTLSEVELLPATKGRLVSSPLCWSAYGTMQTITVPPVLCLLGGIPELLPQNDNDGC</sequence>
<keyword evidence="10" id="KW-1185">Reference proteome</keyword>
<evidence type="ECO:0000256" key="7">
    <source>
        <dbReference type="ARBA" id="ARBA00023316"/>
    </source>
</evidence>
<keyword evidence="6 8" id="KW-0326">Glycosidase</keyword>
<dbReference type="GO" id="GO:0005975">
    <property type="term" value="P:carbohydrate metabolic process"/>
    <property type="evidence" value="ECO:0007669"/>
    <property type="project" value="InterPro"/>
</dbReference>
<reference evidence="9 10" key="1">
    <citation type="journal article" date="2018" name="Nat. Genet.">
        <title>The Rosa genome provides new insights in the design of modern roses.</title>
        <authorList>
            <person name="Bendahmane M."/>
        </authorList>
    </citation>
    <scope>NUCLEOTIDE SEQUENCE [LARGE SCALE GENOMIC DNA]</scope>
    <source>
        <strain evidence="10">cv. Old Blush</strain>
    </source>
</reference>
<keyword evidence="5 8" id="KW-0378">Hydrolase</keyword>
<gene>
    <name evidence="9" type="ORF">RchiOBHm_Chr3g0457981</name>
</gene>
<keyword evidence="3" id="KW-0134">Cell wall</keyword>
<dbReference type="STRING" id="74649.A0A2P6R7Q7"/>
<dbReference type="InterPro" id="IPR011050">
    <property type="entry name" value="Pectin_lyase_fold/virulence"/>
</dbReference>
<evidence type="ECO:0000256" key="1">
    <source>
        <dbReference type="ARBA" id="ARBA00004191"/>
    </source>
</evidence>
<dbReference type="InterPro" id="IPR000743">
    <property type="entry name" value="Glyco_hydro_28"/>
</dbReference>
<evidence type="ECO:0000256" key="6">
    <source>
        <dbReference type="ARBA" id="ARBA00023295"/>
    </source>
</evidence>
<evidence type="ECO:0000256" key="5">
    <source>
        <dbReference type="ARBA" id="ARBA00022801"/>
    </source>
</evidence>